<evidence type="ECO:0000313" key="1">
    <source>
        <dbReference type="EMBL" id="CAD7405755.1"/>
    </source>
</evidence>
<reference evidence="1" key="1">
    <citation type="submission" date="2020-11" db="EMBL/GenBank/DDBJ databases">
        <authorList>
            <person name="Tran Van P."/>
        </authorList>
    </citation>
    <scope>NUCLEOTIDE SEQUENCE</scope>
</reference>
<gene>
    <name evidence="1" type="ORF">TPSB3V08_LOCUS5131</name>
</gene>
<name>A0A7R9D236_TIMPO</name>
<sequence length="95" mass="10336">MTTQDHRRNKVAGKEFGRGADLARVSDSHHYPSHESGCVAACTCVLFDGERSRSDLARLVVHPGVYFEEGGHGWIKGRTNWAAARGASLRGAKQS</sequence>
<accession>A0A7R9D236</accession>
<protein>
    <submittedName>
        <fullName evidence="1">Uncharacterized protein</fullName>
    </submittedName>
</protein>
<dbReference type="AlphaFoldDB" id="A0A7R9D236"/>
<organism evidence="1">
    <name type="scientific">Timema poppense</name>
    <name type="common">Walking stick</name>
    <dbReference type="NCBI Taxonomy" id="170557"/>
    <lineage>
        <taxon>Eukaryota</taxon>
        <taxon>Metazoa</taxon>
        <taxon>Ecdysozoa</taxon>
        <taxon>Arthropoda</taxon>
        <taxon>Hexapoda</taxon>
        <taxon>Insecta</taxon>
        <taxon>Pterygota</taxon>
        <taxon>Neoptera</taxon>
        <taxon>Polyneoptera</taxon>
        <taxon>Phasmatodea</taxon>
        <taxon>Timematodea</taxon>
        <taxon>Timematoidea</taxon>
        <taxon>Timematidae</taxon>
        <taxon>Timema</taxon>
    </lineage>
</organism>
<proteinExistence type="predicted"/>
<dbReference type="EMBL" id="OD002646">
    <property type="protein sequence ID" value="CAD7405755.1"/>
    <property type="molecule type" value="Genomic_DNA"/>
</dbReference>